<dbReference type="Gene3D" id="2.60.120.200">
    <property type="match status" value="1"/>
</dbReference>
<feature type="domain" description="Legume lectin" evidence="5">
    <location>
        <begin position="166"/>
        <end position="405"/>
    </location>
</feature>
<keyword evidence="4" id="KW-0472">Membrane</keyword>
<comment type="caution">
    <text evidence="6">The sequence shown here is derived from an EMBL/GenBank/DDBJ whole genome shotgun (WGS) entry which is preliminary data.</text>
</comment>
<sequence>MQRSSSSVTRADIKDHGLKSGKSSGSSLDSQLTRRRNKLLIPDSSARVVSGPFADFSGSLKKLDHKAGKPSLLFPFLFTPGSSMAFHYQGSAEERLLQPFPVSYDNSQIVVLNLHKFQHTARHLPVGYRRLPFHALPPAMLLHGYFTALCLVLLYFEPLFADPLASFSYNNFDPSSDFGSELTLFGDAVVINGGSGIELCNSSVSSAGRVMYAKPIKFPAGNASKTVSFSTYFSFSLSPGNGDGMAFVLVPVDFPLHKFDGSMFGLNPGLNESKFKFFAVEFDTFKNVEVGDLNRNHVGIDVDSVVSKKTSNVSDVYLVLSSGQILHSWIDYDASSKRLEVRLSKLADSRPIDPLLVYYPIDLGKMWNNDQVYVGLSSSSGNSTQTSFVYSWSFKLWRVPTWMHSEPLDPNAFAERTDSPLVTEHKRSACVLRVLAALIFGTGCGALGALIVLVLWTMLGNRRPVVPEDIAVHPVKFDYENVKADVVKPINDGKKLDA</sequence>
<protein>
    <submittedName>
        <fullName evidence="6">Legume lectin domain</fullName>
    </submittedName>
</protein>
<keyword evidence="2" id="KW-0430">Lectin</keyword>
<feature type="region of interest" description="Disordered" evidence="3">
    <location>
        <begin position="1"/>
        <end position="32"/>
    </location>
</feature>
<dbReference type="AlphaFoldDB" id="A0AAN8W047"/>
<dbReference type="Pfam" id="PF00139">
    <property type="entry name" value="Lectin_legB"/>
    <property type="match status" value="1"/>
</dbReference>
<evidence type="ECO:0000256" key="4">
    <source>
        <dbReference type="SAM" id="Phobius"/>
    </source>
</evidence>
<dbReference type="EMBL" id="JBAMMX010000003">
    <property type="protein sequence ID" value="KAK6943565.1"/>
    <property type="molecule type" value="Genomic_DNA"/>
</dbReference>
<evidence type="ECO:0000313" key="7">
    <source>
        <dbReference type="Proteomes" id="UP001370490"/>
    </source>
</evidence>
<dbReference type="PANTHER" id="PTHR32401:SF16">
    <property type="entry name" value="CONCANAVALIN A-LIKE LECTIN FAMILY PROTEIN"/>
    <property type="match status" value="1"/>
</dbReference>
<dbReference type="InterPro" id="IPR013320">
    <property type="entry name" value="ConA-like_dom_sf"/>
</dbReference>
<feature type="transmembrane region" description="Helical" evidence="4">
    <location>
        <begin position="434"/>
        <end position="456"/>
    </location>
</feature>
<comment type="similarity">
    <text evidence="1">Belongs to the leguminous lectin family.</text>
</comment>
<evidence type="ECO:0000256" key="1">
    <source>
        <dbReference type="ARBA" id="ARBA00007606"/>
    </source>
</evidence>
<dbReference type="SUPFAM" id="SSF49899">
    <property type="entry name" value="Concanavalin A-like lectins/glucanases"/>
    <property type="match status" value="1"/>
</dbReference>
<dbReference type="InterPro" id="IPR001220">
    <property type="entry name" value="Legume_lectin_dom"/>
</dbReference>
<feature type="compositionally biased region" description="Low complexity" evidence="3">
    <location>
        <begin position="20"/>
        <end position="30"/>
    </location>
</feature>
<gene>
    <name evidence="6" type="ORF">RJ641_024667</name>
</gene>
<accession>A0AAN8W047</accession>
<reference evidence="6 7" key="1">
    <citation type="submission" date="2023-12" db="EMBL/GenBank/DDBJ databases">
        <title>A high-quality genome assembly for Dillenia turbinata (Dilleniales).</title>
        <authorList>
            <person name="Chanderbali A."/>
        </authorList>
    </citation>
    <scope>NUCLEOTIDE SEQUENCE [LARGE SCALE GENOMIC DNA]</scope>
    <source>
        <strain evidence="6">LSX21</strain>
        <tissue evidence="6">Leaf</tissue>
    </source>
</reference>
<dbReference type="CDD" id="cd06899">
    <property type="entry name" value="lectin_legume_LecRK_Arcelin_ConA"/>
    <property type="match status" value="1"/>
</dbReference>
<evidence type="ECO:0000256" key="3">
    <source>
        <dbReference type="SAM" id="MobiDB-lite"/>
    </source>
</evidence>
<dbReference type="GO" id="GO:0030246">
    <property type="term" value="F:carbohydrate binding"/>
    <property type="evidence" value="ECO:0007669"/>
    <property type="project" value="UniProtKB-KW"/>
</dbReference>
<keyword evidence="7" id="KW-1185">Reference proteome</keyword>
<keyword evidence="4" id="KW-1133">Transmembrane helix</keyword>
<proteinExistence type="inferred from homology"/>
<name>A0AAN8W047_9MAGN</name>
<evidence type="ECO:0000259" key="5">
    <source>
        <dbReference type="Pfam" id="PF00139"/>
    </source>
</evidence>
<evidence type="ECO:0000256" key="2">
    <source>
        <dbReference type="ARBA" id="ARBA00022734"/>
    </source>
</evidence>
<dbReference type="InterPro" id="IPR050258">
    <property type="entry name" value="Leguminous_Lectin"/>
</dbReference>
<evidence type="ECO:0000313" key="6">
    <source>
        <dbReference type="EMBL" id="KAK6943565.1"/>
    </source>
</evidence>
<keyword evidence="4" id="KW-0812">Transmembrane</keyword>
<dbReference type="Proteomes" id="UP001370490">
    <property type="component" value="Unassembled WGS sequence"/>
</dbReference>
<dbReference type="PANTHER" id="PTHR32401">
    <property type="entry name" value="CONCANAVALIN A-LIKE LECTIN FAMILY PROTEIN"/>
    <property type="match status" value="1"/>
</dbReference>
<organism evidence="6 7">
    <name type="scientific">Dillenia turbinata</name>
    <dbReference type="NCBI Taxonomy" id="194707"/>
    <lineage>
        <taxon>Eukaryota</taxon>
        <taxon>Viridiplantae</taxon>
        <taxon>Streptophyta</taxon>
        <taxon>Embryophyta</taxon>
        <taxon>Tracheophyta</taxon>
        <taxon>Spermatophyta</taxon>
        <taxon>Magnoliopsida</taxon>
        <taxon>eudicotyledons</taxon>
        <taxon>Gunneridae</taxon>
        <taxon>Pentapetalae</taxon>
        <taxon>Dilleniales</taxon>
        <taxon>Dilleniaceae</taxon>
        <taxon>Dillenia</taxon>
    </lineage>
</organism>